<protein>
    <submittedName>
        <fullName evidence="3">Uncharacterized protein</fullName>
    </submittedName>
</protein>
<organism evidence="3 4">
    <name type="scientific">Pseudothauera rhizosphaerae</name>
    <dbReference type="NCBI Taxonomy" id="2565932"/>
    <lineage>
        <taxon>Bacteria</taxon>
        <taxon>Pseudomonadati</taxon>
        <taxon>Pseudomonadota</taxon>
        <taxon>Betaproteobacteria</taxon>
        <taxon>Rhodocyclales</taxon>
        <taxon>Zoogloeaceae</taxon>
        <taxon>Pseudothauera</taxon>
    </lineage>
</organism>
<dbReference type="RefSeq" id="WP_136384239.1">
    <property type="nucleotide sequence ID" value="NZ_SSOD01000004.1"/>
</dbReference>
<keyword evidence="4" id="KW-1185">Reference proteome</keyword>
<feature type="compositionally biased region" description="Low complexity" evidence="2">
    <location>
        <begin position="1"/>
        <end position="11"/>
    </location>
</feature>
<feature type="coiled-coil region" evidence="1">
    <location>
        <begin position="452"/>
        <end position="479"/>
    </location>
</feature>
<dbReference type="OrthoDB" id="9176933at2"/>
<reference evidence="3 4" key="1">
    <citation type="submission" date="2019-04" db="EMBL/GenBank/DDBJ databases">
        <title>Azoarcus rhizosphaerae sp. nov. isolated from rhizosphere of Ficus religiosa.</title>
        <authorList>
            <person name="Lin S.-Y."/>
            <person name="Hameed A."/>
            <person name="Hsu Y.-H."/>
            <person name="Young C.-C."/>
        </authorList>
    </citation>
    <scope>NUCLEOTIDE SEQUENCE [LARGE SCALE GENOMIC DNA]</scope>
    <source>
        <strain evidence="3 4">CC-YHH848</strain>
    </source>
</reference>
<evidence type="ECO:0000256" key="2">
    <source>
        <dbReference type="SAM" id="MobiDB-lite"/>
    </source>
</evidence>
<gene>
    <name evidence="3" type="ORF">E6O51_06930</name>
</gene>
<evidence type="ECO:0000313" key="4">
    <source>
        <dbReference type="Proteomes" id="UP000307956"/>
    </source>
</evidence>
<sequence length="590" mass="64973">MRMPRPAALALRKPKAAPRRGRRRQADAAQPDLYTRLFVPRLLLIEADAFGVRAAVAERRREWRLGRQAHSRHYRPAEALAEITTELGPHLPGNALLLTSAALALLADLPVDPARPRPPAQMREMVRYESEPLVSQHNNLWTMGEVLAALGLLDGARRREVAVALETRRMDDAGQSVRFGEMAGELGFVAPERIEDAILRQHWQLLPENELVHAWRAQPGTVPPGEDWPRWRAAVCAEVLRDTWYAALREQGLRLRGIVPSAGLAGHPPAGAAQAGVRLVVEIRPEQIVCTRHHGARTTGMTGEARMERPVAADWIAELLGPWLSEQPEALDLVVEDRDTDAERLAAQLEGQCHCPVQVLADGAAAAAELRFRAVLAEQDLDRSERRLLVLPPRQASAPPWKTRGGRAALALGAVLLGIALWEGRAQYRIHTYERQAVQIRDGLRQRSENPEQAMDAEARRLEAQVAEVQTELSQVLSEAERLDTIARRSQALPAIIRLLGRVIGPEVVLDGLEEGASPNQEIGIRVRAWSVSDALAQRFASNVQQSARGLGLSVAQVDLHAAVGRTGGNGYAISFWLIPLPPDDGLEQR</sequence>
<name>A0A4S4AVU5_9RHOO</name>
<comment type="caution">
    <text evidence="3">The sequence shown here is derived from an EMBL/GenBank/DDBJ whole genome shotgun (WGS) entry which is preliminary data.</text>
</comment>
<feature type="region of interest" description="Disordered" evidence="2">
    <location>
        <begin position="1"/>
        <end position="27"/>
    </location>
</feature>
<evidence type="ECO:0000313" key="3">
    <source>
        <dbReference type="EMBL" id="THF62686.1"/>
    </source>
</evidence>
<proteinExistence type="predicted"/>
<dbReference type="EMBL" id="SSOD01000004">
    <property type="protein sequence ID" value="THF62686.1"/>
    <property type="molecule type" value="Genomic_DNA"/>
</dbReference>
<dbReference type="AlphaFoldDB" id="A0A4S4AVU5"/>
<evidence type="ECO:0000256" key="1">
    <source>
        <dbReference type="SAM" id="Coils"/>
    </source>
</evidence>
<accession>A0A4S4AVU5</accession>
<feature type="compositionally biased region" description="Basic residues" evidence="2">
    <location>
        <begin position="12"/>
        <end position="23"/>
    </location>
</feature>
<dbReference type="Proteomes" id="UP000307956">
    <property type="component" value="Unassembled WGS sequence"/>
</dbReference>
<keyword evidence="1" id="KW-0175">Coiled coil</keyword>